<proteinExistence type="predicted"/>
<dbReference type="AlphaFoldDB" id="A0AAW1KKB5"/>
<evidence type="ECO:0000313" key="2">
    <source>
        <dbReference type="Proteomes" id="UP001458880"/>
    </source>
</evidence>
<reference evidence="1 2" key="1">
    <citation type="journal article" date="2024" name="BMC Genomics">
        <title>De novo assembly and annotation of Popillia japonica's genome with initial clues to its potential as an invasive pest.</title>
        <authorList>
            <person name="Cucini C."/>
            <person name="Boschi S."/>
            <person name="Funari R."/>
            <person name="Cardaioli E."/>
            <person name="Iannotti N."/>
            <person name="Marturano G."/>
            <person name="Paoli F."/>
            <person name="Bruttini M."/>
            <person name="Carapelli A."/>
            <person name="Frati F."/>
            <person name="Nardi F."/>
        </authorList>
    </citation>
    <scope>NUCLEOTIDE SEQUENCE [LARGE SCALE GENOMIC DNA]</scope>
    <source>
        <strain evidence="1">DMR45628</strain>
    </source>
</reference>
<keyword evidence="2" id="KW-1185">Reference proteome</keyword>
<protein>
    <submittedName>
        <fullName evidence="1">Uncharacterized protein</fullName>
    </submittedName>
</protein>
<comment type="caution">
    <text evidence="1">The sequence shown here is derived from an EMBL/GenBank/DDBJ whole genome shotgun (WGS) entry which is preliminary data.</text>
</comment>
<dbReference type="EMBL" id="JASPKY010000224">
    <property type="protein sequence ID" value="KAK9718874.1"/>
    <property type="molecule type" value="Genomic_DNA"/>
</dbReference>
<name>A0AAW1KKB5_POPJA</name>
<accession>A0AAW1KKB5</accession>
<sequence length="145" mass="17193">MKGKNWEEKNIQQLRCIGDVRARTSRRRKKWIKQGGYDSRSLRLESRLVASNFIYPPYLAKSLRVYLYVTKVIVRPYGVDTNVSLFQRFICEMFSGKCSKIKARTKVVHDGLKDFRFALITYVFSAMDWMKNAVRGREKDDLHFR</sequence>
<dbReference type="Proteomes" id="UP001458880">
    <property type="component" value="Unassembled WGS sequence"/>
</dbReference>
<organism evidence="1 2">
    <name type="scientific">Popillia japonica</name>
    <name type="common">Japanese beetle</name>
    <dbReference type="NCBI Taxonomy" id="7064"/>
    <lineage>
        <taxon>Eukaryota</taxon>
        <taxon>Metazoa</taxon>
        <taxon>Ecdysozoa</taxon>
        <taxon>Arthropoda</taxon>
        <taxon>Hexapoda</taxon>
        <taxon>Insecta</taxon>
        <taxon>Pterygota</taxon>
        <taxon>Neoptera</taxon>
        <taxon>Endopterygota</taxon>
        <taxon>Coleoptera</taxon>
        <taxon>Polyphaga</taxon>
        <taxon>Scarabaeiformia</taxon>
        <taxon>Scarabaeidae</taxon>
        <taxon>Rutelinae</taxon>
        <taxon>Popillia</taxon>
    </lineage>
</organism>
<gene>
    <name evidence="1" type="ORF">QE152_g22997</name>
</gene>
<evidence type="ECO:0000313" key="1">
    <source>
        <dbReference type="EMBL" id="KAK9718874.1"/>
    </source>
</evidence>